<dbReference type="AlphaFoldDB" id="A0A7C3DVI5"/>
<protein>
    <submittedName>
        <fullName evidence="7">Arsenate reductase (Azurin) large subunit</fullName>
        <ecNumber evidence="7">1.20.9.1</ecNumber>
    </submittedName>
</protein>
<accession>A0A7C3DVI5</accession>
<dbReference type="InterPro" id="IPR009010">
    <property type="entry name" value="Asp_de-COase-like_dom_sf"/>
</dbReference>
<name>A0A7C3DVI5_MEIRU</name>
<dbReference type="GO" id="GO:0050611">
    <property type="term" value="F:arsenate reductase (azurin) activity"/>
    <property type="evidence" value="ECO:0007669"/>
    <property type="project" value="UniProtKB-EC"/>
</dbReference>
<keyword evidence="2" id="KW-0408">Iron</keyword>
<comment type="caution">
    <text evidence="7">The sequence shown here is derived from an EMBL/GenBank/DDBJ whole genome shotgun (WGS) entry which is preliminary data.</text>
</comment>
<dbReference type="Gene3D" id="3.40.228.10">
    <property type="entry name" value="Dimethylsulfoxide Reductase, domain 2"/>
    <property type="match status" value="1"/>
</dbReference>
<dbReference type="Gene3D" id="2.40.40.20">
    <property type="match status" value="1"/>
</dbReference>
<reference evidence="7" key="1">
    <citation type="journal article" date="2020" name="mSystems">
        <title>Genome- and Community-Level Interaction Insights into Carbon Utilization and Element Cycling Functions of Hydrothermarchaeota in Hydrothermal Sediment.</title>
        <authorList>
            <person name="Zhou Z."/>
            <person name="Liu Y."/>
            <person name="Xu W."/>
            <person name="Pan J."/>
            <person name="Luo Z.H."/>
            <person name="Li M."/>
        </authorList>
    </citation>
    <scope>NUCLEOTIDE SEQUENCE [LARGE SCALE GENOMIC DNA]</scope>
    <source>
        <strain evidence="7">SpSt-524</strain>
    </source>
</reference>
<feature type="domain" description="Molybdopterin oxidoreductase" evidence="4">
    <location>
        <begin position="124"/>
        <end position="593"/>
    </location>
</feature>
<dbReference type="RefSeq" id="WP_409654503.1">
    <property type="nucleotide sequence ID" value="NZ_JBKBUW010000005.1"/>
</dbReference>
<sequence>MSNIGRRDALPIPPTTAEVKNTVCQYCTVGCGYKVYTWPVGSQGGLAANQNAFGVDLRNPQNPLGGLVYTETMHSIVTRKDGRQYHVVIVPANDSPINLKRDHSSRGATNAVATWSDARGTRERLKYPLLRMGDQFQVITWDEALTILAGVAKGIRDRDGNDDAIAVKAFDHGGSGAGFENNWGVGSLFFKGFSVKHIAIHNRPAYNSEVWGSRERGVHELNYDAIDARLADTIVLWGANPYETASVFYTEHMLPNFQGATLAEKQKELSRGEPVEAGYLIVIDPRRTSSLTVAETVAKGRTLHLAPNLGTDYILANAIARVMWERKYYDQRFLETRTDMAKFEEYKAKSLKVGVPYAQFMAEVEKITGVKRADIEKAADWIAKPKAGGFARRTLTIYEKGIIWNMKNYDQVAAIVQMAVLGNNVGRAGTGCGRLGGHQEGYVRPPSPTPGSVYNGGPPVNVDKYLTDGNGKLYWVIGTNPYLSTPNNQLFRKRIRERTKALSDYLGQSGEPGTTQGLVNKIVEGLYATNGLFMVVQDLYLTHTAQDAHLVLPASAWGEANQTSINCNSRLLRLYEKFMDPPGEAKQDWEICKLMGLKMAELYRAEGKEEEAKRFEFGKNWRTDEDVFLDGGNSYPNNAIPASEEATLPAECYKGVTYAFLRQVGQQGIRTPVRVENGRPVGTLRRYSVKFGTKDGKFSWYGTDDWEGYPQEVAKYLEGDKAKQYPFWMTTGRAQAIWQTMYNDRFLPEKMSLVPMPYIEISRRDAQALGIKGGDLVQVWNEEGNGTFVVYVTDSVRPGMIFALQYHHLGTSNSMTSGYTDPKTTIPWYKGTRVAIRKVRGALPDLQQSTSFLQQNKFD</sequence>
<dbReference type="Pfam" id="PF18465">
    <property type="entry name" value="Rieske_3"/>
    <property type="match status" value="1"/>
</dbReference>
<feature type="domain" description="Molybdopterin dinucleotide-binding" evidence="5">
    <location>
        <begin position="727"/>
        <end position="832"/>
    </location>
</feature>
<dbReference type="InterPro" id="IPR006656">
    <property type="entry name" value="Mopterin_OxRdtase"/>
</dbReference>
<organism evidence="7">
    <name type="scientific">Meiothermus ruber</name>
    <dbReference type="NCBI Taxonomy" id="277"/>
    <lineage>
        <taxon>Bacteria</taxon>
        <taxon>Thermotogati</taxon>
        <taxon>Deinococcota</taxon>
        <taxon>Deinococci</taxon>
        <taxon>Thermales</taxon>
        <taxon>Thermaceae</taxon>
        <taxon>Meiothermus</taxon>
    </lineage>
</organism>
<dbReference type="Pfam" id="PF01568">
    <property type="entry name" value="Molydop_binding"/>
    <property type="match status" value="1"/>
</dbReference>
<evidence type="ECO:0000259" key="6">
    <source>
        <dbReference type="Pfam" id="PF18465"/>
    </source>
</evidence>
<dbReference type="GO" id="GO:0051536">
    <property type="term" value="F:iron-sulfur cluster binding"/>
    <property type="evidence" value="ECO:0007669"/>
    <property type="project" value="UniProtKB-KW"/>
</dbReference>
<dbReference type="GO" id="GO:0016020">
    <property type="term" value="C:membrane"/>
    <property type="evidence" value="ECO:0007669"/>
    <property type="project" value="TreeGrafter"/>
</dbReference>
<keyword evidence="3" id="KW-0411">Iron-sulfur</keyword>
<dbReference type="GO" id="GO:0003954">
    <property type="term" value="F:NADH dehydrogenase activity"/>
    <property type="evidence" value="ECO:0007669"/>
    <property type="project" value="TreeGrafter"/>
</dbReference>
<proteinExistence type="predicted"/>
<dbReference type="Gene3D" id="3.40.50.740">
    <property type="match status" value="1"/>
</dbReference>
<keyword evidence="1" id="KW-0479">Metal-binding</keyword>
<dbReference type="GO" id="GO:0043546">
    <property type="term" value="F:molybdopterin cofactor binding"/>
    <property type="evidence" value="ECO:0007669"/>
    <property type="project" value="InterPro"/>
</dbReference>
<evidence type="ECO:0000256" key="3">
    <source>
        <dbReference type="ARBA" id="ARBA00023014"/>
    </source>
</evidence>
<evidence type="ECO:0000259" key="5">
    <source>
        <dbReference type="Pfam" id="PF01568"/>
    </source>
</evidence>
<dbReference type="InterPro" id="IPR014066">
    <property type="entry name" value="AioA/IdrA_lsu"/>
</dbReference>
<feature type="domain" description="Arsenite oxidase subunit AioA/Iodate reductase subunit IdrA 3Fe-4S cluster" evidence="6">
    <location>
        <begin position="24"/>
        <end position="121"/>
    </location>
</feature>
<dbReference type="SUPFAM" id="SSF50692">
    <property type="entry name" value="ADC-like"/>
    <property type="match status" value="1"/>
</dbReference>
<dbReference type="GO" id="GO:0046872">
    <property type="term" value="F:metal ion binding"/>
    <property type="evidence" value="ECO:0007669"/>
    <property type="project" value="UniProtKB-KW"/>
</dbReference>
<dbReference type="PANTHER" id="PTHR43105">
    <property type="entry name" value="RESPIRATORY NITRATE REDUCTASE"/>
    <property type="match status" value="1"/>
</dbReference>
<dbReference type="EMBL" id="DSWI01000034">
    <property type="protein sequence ID" value="HFG21713.1"/>
    <property type="molecule type" value="Genomic_DNA"/>
</dbReference>
<evidence type="ECO:0000313" key="7">
    <source>
        <dbReference type="EMBL" id="HFG21713.1"/>
    </source>
</evidence>
<dbReference type="Pfam" id="PF00384">
    <property type="entry name" value="Molybdopterin"/>
    <property type="match status" value="1"/>
</dbReference>
<dbReference type="SUPFAM" id="SSF53706">
    <property type="entry name" value="Formate dehydrogenase/DMSO reductase, domains 1-3"/>
    <property type="match status" value="1"/>
</dbReference>
<keyword evidence="7" id="KW-0560">Oxidoreductase</keyword>
<dbReference type="Gene3D" id="3.30.200.200">
    <property type="match status" value="1"/>
</dbReference>
<dbReference type="NCBIfam" id="TIGR02693">
    <property type="entry name" value="arsenite_ox_L"/>
    <property type="match status" value="1"/>
</dbReference>
<dbReference type="GO" id="GO:0022904">
    <property type="term" value="P:respiratory electron transport chain"/>
    <property type="evidence" value="ECO:0007669"/>
    <property type="project" value="TreeGrafter"/>
</dbReference>
<dbReference type="PANTHER" id="PTHR43105:SF10">
    <property type="entry name" value="NADH-QUINONE OXIDOREDUCTASE SUBUNIT G"/>
    <property type="match status" value="1"/>
</dbReference>
<gene>
    <name evidence="7" type="ORF">ENS82_13565</name>
</gene>
<evidence type="ECO:0000256" key="2">
    <source>
        <dbReference type="ARBA" id="ARBA00023004"/>
    </source>
</evidence>
<dbReference type="EC" id="1.20.9.1" evidence="7"/>
<evidence type="ECO:0000259" key="4">
    <source>
        <dbReference type="Pfam" id="PF00384"/>
    </source>
</evidence>
<dbReference type="CDD" id="cd02756">
    <property type="entry name" value="MopB_Arsenite-Ox"/>
    <property type="match status" value="1"/>
</dbReference>
<evidence type="ECO:0000256" key="1">
    <source>
        <dbReference type="ARBA" id="ARBA00022723"/>
    </source>
</evidence>
<dbReference type="InterPro" id="IPR041632">
    <property type="entry name" value="AioA/IdrA_3Fe-4S"/>
</dbReference>
<dbReference type="InterPro" id="IPR050123">
    <property type="entry name" value="Prok_molybdopt-oxidoreductase"/>
</dbReference>
<dbReference type="InterPro" id="IPR006657">
    <property type="entry name" value="MoPterin_dinucl-bd_dom"/>
</dbReference>